<organism evidence="4 5">
    <name type="scientific">Halobacteriovorax marinus (strain ATCC BAA-682 / DSM 15412 / SJ)</name>
    <name type="common">Bacteriovorax marinus</name>
    <dbReference type="NCBI Taxonomy" id="862908"/>
    <lineage>
        <taxon>Bacteria</taxon>
        <taxon>Pseudomonadati</taxon>
        <taxon>Bdellovibrionota</taxon>
        <taxon>Bacteriovoracia</taxon>
        <taxon>Bacteriovoracales</taxon>
        <taxon>Halobacteriovoraceae</taxon>
        <taxon>Halobacteriovorax</taxon>
    </lineage>
</organism>
<dbReference type="KEGG" id="bmx:BMS_1283"/>
<dbReference type="eggNOG" id="COG0346">
    <property type="taxonomic scope" value="Bacteria"/>
</dbReference>
<dbReference type="Gene3D" id="3.10.180.10">
    <property type="entry name" value="2,3-Dihydroxybiphenyl 1,2-Dioxygenase, domain 1"/>
    <property type="match status" value="1"/>
</dbReference>
<dbReference type="GO" id="GO:0004493">
    <property type="term" value="F:methylmalonyl-CoA epimerase activity"/>
    <property type="evidence" value="ECO:0007669"/>
    <property type="project" value="TreeGrafter"/>
</dbReference>
<evidence type="ECO:0000313" key="5">
    <source>
        <dbReference type="Proteomes" id="UP000008963"/>
    </source>
</evidence>
<evidence type="ECO:0000259" key="3">
    <source>
        <dbReference type="PROSITE" id="PS51819"/>
    </source>
</evidence>
<dbReference type="InterPro" id="IPR051785">
    <property type="entry name" value="MMCE/EMCE_epimerase"/>
</dbReference>
<dbReference type="InterPro" id="IPR029068">
    <property type="entry name" value="Glyas_Bleomycin-R_OHBP_Dase"/>
</dbReference>
<dbReference type="EMBL" id="FQ312005">
    <property type="protein sequence ID" value="CBW26156.1"/>
    <property type="molecule type" value="Genomic_DNA"/>
</dbReference>
<sequence length="138" mass="15336">MIGKDCVLDHVAIAVKDLDKSQRIWEDMGLSFSTKREVVESQGVTTAFAQMDENAHLELLCPYGENGPIHKFLEKKGEGIHHLCFKVKDVVAKCDELREKGYTLLNEQPINGANNCLVNFIHPKSTGGVLVEVSQKKA</sequence>
<dbReference type="HOGENOM" id="CLU_046006_5_2_7"/>
<dbReference type="PROSITE" id="PS51819">
    <property type="entry name" value="VOC"/>
    <property type="match status" value="1"/>
</dbReference>
<dbReference type="GO" id="GO:0046491">
    <property type="term" value="P:L-methylmalonyl-CoA metabolic process"/>
    <property type="evidence" value="ECO:0007669"/>
    <property type="project" value="TreeGrafter"/>
</dbReference>
<dbReference type="SUPFAM" id="SSF54593">
    <property type="entry name" value="Glyoxalase/Bleomycin resistance protein/Dihydroxybiphenyl dioxygenase"/>
    <property type="match status" value="1"/>
</dbReference>
<dbReference type="RefSeq" id="WP_014243940.1">
    <property type="nucleotide sequence ID" value="NC_016620.1"/>
</dbReference>
<dbReference type="InterPro" id="IPR037523">
    <property type="entry name" value="VOC_core"/>
</dbReference>
<dbReference type="NCBIfam" id="TIGR03081">
    <property type="entry name" value="metmalonyl_epim"/>
    <property type="match status" value="1"/>
</dbReference>
<dbReference type="Pfam" id="PF13669">
    <property type="entry name" value="Glyoxalase_4"/>
    <property type="match status" value="1"/>
</dbReference>
<gene>
    <name evidence="4" type="ordered locus">BMS_1283</name>
</gene>
<protein>
    <submittedName>
        <fullName evidence="4">Lactoylglutathione lyase</fullName>
    </submittedName>
</protein>
<keyword evidence="2" id="KW-0479">Metal-binding</keyword>
<dbReference type="GO" id="GO:0046872">
    <property type="term" value="F:metal ion binding"/>
    <property type="evidence" value="ECO:0007669"/>
    <property type="project" value="UniProtKB-KW"/>
</dbReference>
<name>E1WZ59_HALMS</name>
<evidence type="ECO:0000256" key="2">
    <source>
        <dbReference type="ARBA" id="ARBA00022723"/>
    </source>
</evidence>
<reference evidence="5" key="1">
    <citation type="journal article" date="2013" name="ISME J.">
        <title>A small predatory core genome in the divergent marine Bacteriovorax marinus SJ and the terrestrial Bdellovibrio bacteriovorus.</title>
        <authorList>
            <person name="Crossman L.C."/>
            <person name="Chen H."/>
            <person name="Cerdeno-Tarraga A.M."/>
            <person name="Brooks K."/>
            <person name="Quail M.A."/>
            <person name="Pineiro S.A."/>
            <person name="Hobley L."/>
            <person name="Sockett R.E."/>
            <person name="Bentley S.D."/>
            <person name="Parkhill J."/>
            <person name="Williams H.N."/>
            <person name="Stine O.C."/>
        </authorList>
    </citation>
    <scope>NUCLEOTIDE SEQUENCE [LARGE SCALE GENOMIC DNA]</scope>
    <source>
        <strain evidence="5">ATCC BAA-682 / DSM 15412 / SJ</strain>
    </source>
</reference>
<dbReference type="PATRIC" id="fig|862908.3.peg.1221"/>
<dbReference type="PANTHER" id="PTHR43048">
    <property type="entry name" value="METHYLMALONYL-COA EPIMERASE"/>
    <property type="match status" value="1"/>
</dbReference>
<feature type="domain" description="VOC" evidence="3">
    <location>
        <begin position="7"/>
        <end position="136"/>
    </location>
</feature>
<keyword evidence="4" id="KW-0456">Lyase</keyword>
<evidence type="ECO:0000256" key="1">
    <source>
        <dbReference type="ARBA" id="ARBA00009308"/>
    </source>
</evidence>
<dbReference type="STRING" id="862908.BMS_1283"/>
<comment type="similarity">
    <text evidence="1">Belongs to the methylmalonyl-CoA epimerase family.</text>
</comment>
<dbReference type="CDD" id="cd07249">
    <property type="entry name" value="MMCE"/>
    <property type="match status" value="1"/>
</dbReference>
<evidence type="ECO:0000313" key="4">
    <source>
        <dbReference type="EMBL" id="CBW26156.1"/>
    </source>
</evidence>
<dbReference type="AlphaFoldDB" id="E1WZ59"/>
<dbReference type="OrthoDB" id="332982at2"/>
<dbReference type="Proteomes" id="UP000008963">
    <property type="component" value="Chromosome"/>
</dbReference>
<keyword evidence="5" id="KW-1185">Reference proteome</keyword>
<dbReference type="GO" id="GO:0016829">
    <property type="term" value="F:lyase activity"/>
    <property type="evidence" value="ECO:0007669"/>
    <property type="project" value="UniProtKB-KW"/>
</dbReference>
<proteinExistence type="inferred from homology"/>
<dbReference type="PANTHER" id="PTHR43048:SF3">
    <property type="entry name" value="METHYLMALONYL-COA EPIMERASE, MITOCHONDRIAL"/>
    <property type="match status" value="1"/>
</dbReference>
<accession>E1WZ59</accession>
<dbReference type="InterPro" id="IPR017515">
    <property type="entry name" value="MeMalonyl-CoA_epimerase"/>
</dbReference>